<sequence length="189" mass="21166">MRLVYLSAVFQPVTIWRETSRGPSSSYSFRCMRYSSWPTGVSMSMKTEYRCAPIFENSPSYSRLTRAMSLAPSNTGTRYSASVSVLGSAKAVVKVVRISSVRSSFRITMAMSAMIRATSAGILENMFMISCGCFESFGNKVHVLRGESFYGHLGRRGQMTKRNVTWKIPGYRDHGKVRAPGEIPFFSFI</sequence>
<organism evidence="1 2">
    <name type="scientific">Chlorovirus heliozoae</name>
    <dbReference type="NCBI Taxonomy" id="322019"/>
    <lineage>
        <taxon>Viruses</taxon>
        <taxon>Varidnaviria</taxon>
        <taxon>Bamfordvirae</taxon>
        <taxon>Nucleocytoviricota</taxon>
        <taxon>Megaviricetes</taxon>
        <taxon>Algavirales</taxon>
        <taxon>Phycodnaviridae</taxon>
        <taxon>Chlorovirus</taxon>
    </lineage>
</organism>
<evidence type="ECO:0000313" key="1">
    <source>
        <dbReference type="EMBL" id="ABT16988.1"/>
    </source>
</evidence>
<keyword evidence="2" id="KW-1185">Reference proteome</keyword>
<reference evidence="1 2" key="1">
    <citation type="submission" date="2006-09" db="EMBL/GenBank/DDBJ databases">
        <title>Sequence and annotation of the 288-kb ATCV-1 virus that infects an endosymbiotic Chlorella strain of the heliozoon Acanthocystis turfacea.</title>
        <authorList>
            <person name="Fitzgerald L.A."/>
            <person name="Graves M.V."/>
            <person name="Li X."/>
            <person name="Pfitzner A.J.P."/>
            <person name="Hartigan J."/>
            <person name="Van Etten J.L."/>
        </authorList>
    </citation>
    <scope>NUCLEOTIDE SEQUENCE [LARGE SCALE GENOMIC DNA]</scope>
    <source>
        <strain evidence="1 2">ATCV-1</strain>
    </source>
</reference>
<dbReference type="KEGG" id="vg:5470644"/>
<dbReference type="GeneID" id="5470644"/>
<evidence type="ECO:0000313" key="2">
    <source>
        <dbReference type="Proteomes" id="UP000202420"/>
    </source>
</evidence>
<gene>
    <name evidence="1" type="primary">z854L</name>
    <name evidence="1" type="ORF">ATCV1_z854L</name>
</gene>
<name>A7KAB4_9PHYC</name>
<proteinExistence type="predicted"/>
<dbReference type="Proteomes" id="UP000202420">
    <property type="component" value="Segment"/>
</dbReference>
<dbReference type="EMBL" id="EF101928">
    <property type="protein sequence ID" value="ABT16988.1"/>
    <property type="molecule type" value="Genomic_DNA"/>
</dbReference>
<accession>A7KAB4</accession>
<dbReference type="RefSeq" id="YP_001427335.1">
    <property type="nucleotide sequence ID" value="NC_008724.1"/>
</dbReference>
<protein>
    <submittedName>
        <fullName evidence="1">Uncharacterized protein z854L</fullName>
    </submittedName>
</protein>